<proteinExistence type="predicted"/>
<dbReference type="Pfam" id="PF07727">
    <property type="entry name" value="RVT_2"/>
    <property type="match status" value="1"/>
</dbReference>
<gene>
    <name evidence="2" type="primary">RE1_1715</name>
    <name evidence="2" type="ORF">CK203_040598</name>
</gene>
<protein>
    <submittedName>
        <fullName evidence="2">Retrovirus-related Pol polyprotein from transposon RE1</fullName>
    </submittedName>
</protein>
<organism evidence="2 3">
    <name type="scientific">Vitis vinifera</name>
    <name type="common">Grape</name>
    <dbReference type="NCBI Taxonomy" id="29760"/>
    <lineage>
        <taxon>Eukaryota</taxon>
        <taxon>Viridiplantae</taxon>
        <taxon>Streptophyta</taxon>
        <taxon>Embryophyta</taxon>
        <taxon>Tracheophyta</taxon>
        <taxon>Spermatophyta</taxon>
        <taxon>Magnoliopsida</taxon>
        <taxon>eudicotyledons</taxon>
        <taxon>Gunneridae</taxon>
        <taxon>Pentapetalae</taxon>
        <taxon>rosids</taxon>
        <taxon>Vitales</taxon>
        <taxon>Vitaceae</taxon>
        <taxon>Viteae</taxon>
        <taxon>Vitis</taxon>
    </lineage>
</organism>
<dbReference type="CDD" id="cd09272">
    <property type="entry name" value="RNase_HI_RT_Ty1"/>
    <property type="match status" value="1"/>
</dbReference>
<comment type="caution">
    <text evidence="2">The sequence shown here is derived from an EMBL/GenBank/DDBJ whole genome shotgun (WGS) entry which is preliminary data.</text>
</comment>
<dbReference type="AlphaFoldDB" id="A0A438HHW6"/>
<dbReference type="PANTHER" id="PTHR11439:SF524">
    <property type="entry name" value="RNA-DIRECTED DNA POLYMERASE, PROTEIN KINASE RLK-PELLE-DLSV FAMILY"/>
    <property type="match status" value="1"/>
</dbReference>
<dbReference type="InterPro" id="IPR013103">
    <property type="entry name" value="RVT_2"/>
</dbReference>
<feature type="domain" description="Reverse transcriptase Ty1/copia-type" evidence="1">
    <location>
        <begin position="125"/>
        <end position="267"/>
    </location>
</feature>
<dbReference type="EMBL" id="QGNW01000220">
    <property type="protein sequence ID" value="RVW84060.1"/>
    <property type="molecule type" value="Genomic_DNA"/>
</dbReference>
<reference evidence="2 3" key="1">
    <citation type="journal article" date="2018" name="PLoS Genet.">
        <title>Population sequencing reveals clonal diversity and ancestral inbreeding in the grapevine cultivar Chardonnay.</title>
        <authorList>
            <person name="Roach M.J."/>
            <person name="Johnson D.L."/>
            <person name="Bohlmann J."/>
            <person name="van Vuuren H.J."/>
            <person name="Jones S.J."/>
            <person name="Pretorius I.S."/>
            <person name="Schmidt S.A."/>
            <person name="Borneman A.R."/>
        </authorList>
    </citation>
    <scope>NUCLEOTIDE SEQUENCE [LARGE SCALE GENOMIC DNA]</scope>
    <source>
        <strain evidence="3">cv. Chardonnay</strain>
        <tissue evidence="2">Leaf</tissue>
    </source>
</reference>
<dbReference type="SUPFAM" id="SSF56672">
    <property type="entry name" value="DNA/RNA polymerases"/>
    <property type="match status" value="1"/>
</dbReference>
<dbReference type="PANTHER" id="PTHR11439">
    <property type="entry name" value="GAG-POL-RELATED RETROTRANSPOSON"/>
    <property type="match status" value="1"/>
</dbReference>
<evidence type="ECO:0000313" key="2">
    <source>
        <dbReference type="EMBL" id="RVW84060.1"/>
    </source>
</evidence>
<name>A0A438HHW6_VITVI</name>
<dbReference type="InterPro" id="IPR043502">
    <property type="entry name" value="DNA/RNA_pol_sf"/>
</dbReference>
<evidence type="ECO:0000313" key="3">
    <source>
        <dbReference type="Proteomes" id="UP000288805"/>
    </source>
</evidence>
<evidence type="ECO:0000259" key="1">
    <source>
        <dbReference type="Pfam" id="PF07727"/>
    </source>
</evidence>
<dbReference type="Proteomes" id="UP000288805">
    <property type="component" value="Unassembled WGS sequence"/>
</dbReference>
<sequence>MLPAPTSPTSLARPISEIDNVVSTHPHAPNSIDTTLAPVQVPSFIVSPQQVVSNPIVTPVQPIVSSIADASVTKRIAKDAENTHPMITRAKSGIVNPKIFITTVREPSSVATALQQDEWKEAMVAVSCKWVYKTKENPYGTVQKYKARLVAKGFHQQAGFDFTETFSPIVKPSTIRVVFTIALSRNWAIKQLDVNNVFLKGDLQEEVFMQQPQGFIDEQNPNLVCRLHKVLYGLKQAPRAWFEKLHQVLLSFGFVSAKSDQSLFLRTPLPNGLKLRVGDADPMEDLHGYRSTVGALQYVTITRPKLSFNVNKVCQFMQNPTEEHWKAVKRILRYLQGTLQHGHCVFLGPNLISWQSKKQHTVSRSSIEAEYRSLAGLVAEITWLRSLLSELQLLRAKPPLVWCDNLSTVLLSANPVLHARTKQIEFNLYFVREKIIRKEIETQTQDRKSFYPEFEGDVRED</sequence>
<accession>A0A438HHW6</accession>